<dbReference type="STRING" id="2754.EH55_12330"/>
<protein>
    <recommendedName>
        <fullName evidence="3">Metal-binding protein</fullName>
    </recommendedName>
</protein>
<dbReference type="PATRIC" id="fig|2754.20.peg.456"/>
<dbReference type="eggNOG" id="COG4887">
    <property type="taxonomic scope" value="Bacteria"/>
</dbReference>
<evidence type="ECO:0000313" key="2">
    <source>
        <dbReference type="Proteomes" id="UP000027665"/>
    </source>
</evidence>
<dbReference type="AlphaFoldDB" id="A0A073J5U9"/>
<evidence type="ECO:0008006" key="3">
    <source>
        <dbReference type="Google" id="ProtNLM"/>
    </source>
</evidence>
<keyword evidence="2" id="KW-1185">Reference proteome</keyword>
<reference evidence="1 2" key="1">
    <citation type="submission" date="2014-04" db="EMBL/GenBank/DDBJ databases">
        <title>Draft Genome Sequence of Synergistes jonesii.</title>
        <authorList>
            <person name="Coil D.A."/>
            <person name="Eisen J.A."/>
            <person name="Holland-Moritz H.E."/>
        </authorList>
    </citation>
    <scope>NUCLEOTIDE SEQUENCE [LARGE SCALE GENOMIC DNA]</scope>
    <source>
        <strain evidence="1 2">78-1</strain>
    </source>
</reference>
<dbReference type="OrthoDB" id="9795204at2"/>
<evidence type="ECO:0000313" key="1">
    <source>
        <dbReference type="EMBL" id="KEJ93087.1"/>
    </source>
</evidence>
<accession>A0A073J5U9</accession>
<dbReference type="GeneID" id="90982751"/>
<gene>
    <name evidence="1" type="ORF">EH55_12330</name>
</gene>
<dbReference type="RefSeq" id="WP_037974435.1">
    <property type="nucleotide sequence ID" value="NZ_JAXDSK010000016.1"/>
</dbReference>
<comment type="caution">
    <text evidence="1">The sequence shown here is derived from an EMBL/GenBank/DDBJ whole genome shotgun (WGS) entry which is preliminary data.</text>
</comment>
<sequence>MRCDLCAKKPCREGNACSSCDAAALYADAEDRRMMRAASEVEAEYYGEVNRIEEIILFSQKMGYKKLGLSFCSGLAEEASKIAHILENYFEIESVNCKVCGVPKSEMGAMESDKVGKISCNPIEQAEMLNKAGTELNLLLGLCVGHDAIFIKHSQAPVVPLAAKDRVLAHNPLGAVYCSAIYKRMLKEAEEARAEKEGAQEK</sequence>
<name>A0A073J5U9_9BACT</name>
<organism evidence="1 2">
    <name type="scientific">Synergistes jonesii</name>
    <dbReference type="NCBI Taxonomy" id="2754"/>
    <lineage>
        <taxon>Bacteria</taxon>
        <taxon>Thermotogati</taxon>
        <taxon>Synergistota</taxon>
        <taxon>Synergistia</taxon>
        <taxon>Synergistales</taxon>
        <taxon>Synergistaceae</taxon>
        <taxon>Synergistes</taxon>
    </lineage>
</organism>
<dbReference type="Pfam" id="PF08901">
    <property type="entry name" value="DUF1847"/>
    <property type="match status" value="1"/>
</dbReference>
<dbReference type="InterPro" id="IPR014997">
    <property type="entry name" value="DUF1847"/>
</dbReference>
<dbReference type="EMBL" id="JMKI01000006">
    <property type="protein sequence ID" value="KEJ93087.1"/>
    <property type="molecule type" value="Genomic_DNA"/>
</dbReference>
<dbReference type="Proteomes" id="UP000027665">
    <property type="component" value="Unassembled WGS sequence"/>
</dbReference>
<proteinExistence type="predicted"/>